<feature type="domain" description="OmpA-like" evidence="6">
    <location>
        <begin position="78"/>
        <end position="213"/>
    </location>
</feature>
<dbReference type="AlphaFoldDB" id="F2B8Z2"/>
<evidence type="ECO:0000313" key="8">
    <source>
        <dbReference type="Proteomes" id="UP000004105"/>
    </source>
</evidence>
<keyword evidence="5" id="KW-0732">Signal</keyword>
<gene>
    <name evidence="7" type="ORF">HMPREF9123_0195</name>
</gene>
<dbReference type="SUPFAM" id="SSF103088">
    <property type="entry name" value="OmpA-like"/>
    <property type="match status" value="1"/>
</dbReference>
<dbReference type="HOGENOM" id="CLU_016890_5_0_4"/>
<dbReference type="PROSITE" id="PS01068">
    <property type="entry name" value="OMPA_1"/>
    <property type="match status" value="1"/>
</dbReference>
<dbReference type="InterPro" id="IPR050330">
    <property type="entry name" value="Bact_OuterMem_StrucFunc"/>
</dbReference>
<evidence type="ECO:0000259" key="6">
    <source>
        <dbReference type="PROSITE" id="PS51123"/>
    </source>
</evidence>
<dbReference type="GO" id="GO:0009279">
    <property type="term" value="C:cell outer membrane"/>
    <property type="evidence" value="ECO:0007669"/>
    <property type="project" value="UniProtKB-SubCell"/>
</dbReference>
<keyword evidence="2 4" id="KW-0472">Membrane</keyword>
<keyword evidence="8" id="KW-1185">Reference proteome</keyword>
<feature type="chain" id="PRO_5003275428" evidence="5">
    <location>
        <begin position="23"/>
        <end position="248"/>
    </location>
</feature>
<sequence length="248" mass="27205">MTKQLKLGALIVAALASANALAASEPHTKHGYVVSRESQEIVRNNYEECWRTTYFDKATQGRIECGDAEAQAPAAPEFADETVSLSANTLFGFDKDNLRPQAIDTLNDLAGRLSNENVQAVRVEGHTDFMGSEQYNQALSERRANVVANYLVNQGVPAGKISAVGLGESQAQMTATCEDQLKGKKLSKAKRRAQLIACIEPDRRVDVKIRSIVQRQVSEGAQGVGERPAEDNHWFPGERSSIHGYTMW</sequence>
<evidence type="ECO:0000256" key="2">
    <source>
        <dbReference type="ARBA" id="ARBA00023136"/>
    </source>
</evidence>
<accession>F2B8Z2</accession>
<name>F2B8Z2_9NEIS</name>
<keyword evidence="3" id="KW-0998">Cell outer membrane</keyword>
<organism evidence="7 8">
    <name type="scientific">Neisseria bacilliformis ATCC BAA-1200</name>
    <dbReference type="NCBI Taxonomy" id="888742"/>
    <lineage>
        <taxon>Bacteria</taxon>
        <taxon>Pseudomonadati</taxon>
        <taxon>Pseudomonadota</taxon>
        <taxon>Betaproteobacteria</taxon>
        <taxon>Neisseriales</taxon>
        <taxon>Neisseriaceae</taxon>
        <taxon>Neisseria</taxon>
    </lineage>
</organism>
<reference evidence="7 8" key="1">
    <citation type="submission" date="2011-02" db="EMBL/GenBank/DDBJ databases">
        <authorList>
            <person name="Muzny D."/>
            <person name="Qin X."/>
            <person name="Deng J."/>
            <person name="Jiang H."/>
            <person name="Liu Y."/>
            <person name="Qu J."/>
            <person name="Song X.-Z."/>
            <person name="Zhang L."/>
            <person name="Thornton R."/>
            <person name="Coyle M."/>
            <person name="Francisco L."/>
            <person name="Jackson L."/>
            <person name="Javaid M."/>
            <person name="Korchina V."/>
            <person name="Kovar C."/>
            <person name="Mata R."/>
            <person name="Mathew T."/>
            <person name="Ngo R."/>
            <person name="Nguyen L."/>
            <person name="Nguyen N."/>
            <person name="Okwuonu G."/>
            <person name="Ongeri F."/>
            <person name="Pham C."/>
            <person name="Simmons D."/>
            <person name="Wilczek-Boney K."/>
            <person name="Hale W."/>
            <person name="Jakkamsetti A."/>
            <person name="Pham P."/>
            <person name="Ruth R."/>
            <person name="San Lucas F."/>
            <person name="Warren J."/>
            <person name="Zhang J."/>
            <person name="Zhao Z."/>
            <person name="Zhou C."/>
            <person name="Zhu D."/>
            <person name="Lee S."/>
            <person name="Bess C."/>
            <person name="Blankenburg K."/>
            <person name="Forbes L."/>
            <person name="Fu Q."/>
            <person name="Gubbala S."/>
            <person name="Hirani K."/>
            <person name="Jayaseelan J.C."/>
            <person name="Lara F."/>
            <person name="Munidasa M."/>
            <person name="Palculict T."/>
            <person name="Patil S."/>
            <person name="Pu L.-L."/>
            <person name="Saada N."/>
            <person name="Tang L."/>
            <person name="Weissenberger G."/>
            <person name="Zhu Y."/>
            <person name="Hemphill L."/>
            <person name="Shang Y."/>
            <person name="Youmans B."/>
            <person name="Ayvaz T."/>
            <person name="Ross M."/>
            <person name="Santibanez J."/>
            <person name="Aqrawi P."/>
            <person name="Gross S."/>
            <person name="Joshi V."/>
            <person name="Fowler G."/>
            <person name="Nazareth L."/>
            <person name="Reid J."/>
            <person name="Worley K."/>
            <person name="Petrosino J."/>
            <person name="Highlander S."/>
            <person name="Gibbs R."/>
        </authorList>
    </citation>
    <scope>NUCLEOTIDE SEQUENCE [LARGE SCALE GENOMIC DNA]</scope>
    <source>
        <strain evidence="7 8">ATCC BAA-1200</strain>
    </source>
</reference>
<comment type="caution">
    <text evidence="7">The sequence shown here is derived from an EMBL/GenBank/DDBJ whole genome shotgun (WGS) entry which is preliminary data.</text>
</comment>
<dbReference type="PANTHER" id="PTHR30329">
    <property type="entry name" value="STATOR ELEMENT OF FLAGELLAR MOTOR COMPLEX"/>
    <property type="match status" value="1"/>
</dbReference>
<dbReference type="OrthoDB" id="1149075at2"/>
<proteinExistence type="predicted"/>
<evidence type="ECO:0000256" key="4">
    <source>
        <dbReference type="PROSITE-ProRule" id="PRU00473"/>
    </source>
</evidence>
<evidence type="ECO:0000256" key="3">
    <source>
        <dbReference type="ARBA" id="ARBA00023237"/>
    </source>
</evidence>
<dbReference type="PANTHER" id="PTHR30329:SF21">
    <property type="entry name" value="LIPOPROTEIN YIAD-RELATED"/>
    <property type="match status" value="1"/>
</dbReference>
<dbReference type="InterPro" id="IPR006690">
    <property type="entry name" value="OMPA-like_CS"/>
</dbReference>
<evidence type="ECO:0000313" key="7">
    <source>
        <dbReference type="EMBL" id="EGF12215.1"/>
    </source>
</evidence>
<dbReference type="InterPro" id="IPR006664">
    <property type="entry name" value="OMP_bac"/>
</dbReference>
<evidence type="ECO:0000256" key="5">
    <source>
        <dbReference type="SAM" id="SignalP"/>
    </source>
</evidence>
<dbReference type="Proteomes" id="UP000004105">
    <property type="component" value="Unassembled WGS sequence"/>
</dbReference>
<comment type="subcellular location">
    <subcellularLocation>
        <location evidence="1">Cell outer membrane</location>
    </subcellularLocation>
</comment>
<dbReference type="Pfam" id="PF00691">
    <property type="entry name" value="OmpA"/>
    <property type="match status" value="1"/>
</dbReference>
<evidence type="ECO:0000256" key="1">
    <source>
        <dbReference type="ARBA" id="ARBA00004442"/>
    </source>
</evidence>
<dbReference type="PROSITE" id="PS51123">
    <property type="entry name" value="OMPA_2"/>
    <property type="match status" value="1"/>
</dbReference>
<dbReference type="EMBL" id="AFAY01000003">
    <property type="protein sequence ID" value="EGF12215.1"/>
    <property type="molecule type" value="Genomic_DNA"/>
</dbReference>
<dbReference type="STRING" id="267212.GCA_001063965_01541"/>
<dbReference type="CDD" id="cd07185">
    <property type="entry name" value="OmpA_C-like"/>
    <property type="match status" value="1"/>
</dbReference>
<feature type="signal peptide" evidence="5">
    <location>
        <begin position="1"/>
        <end position="22"/>
    </location>
</feature>
<protein>
    <submittedName>
        <fullName evidence="7">OmpA family protein</fullName>
    </submittedName>
</protein>
<dbReference type="InterPro" id="IPR036737">
    <property type="entry name" value="OmpA-like_sf"/>
</dbReference>
<dbReference type="PRINTS" id="PR01021">
    <property type="entry name" value="OMPADOMAIN"/>
</dbReference>
<dbReference type="InterPro" id="IPR006665">
    <property type="entry name" value="OmpA-like"/>
</dbReference>
<dbReference type="RefSeq" id="WP_007341210.1">
    <property type="nucleotide sequence ID" value="NZ_GL878494.1"/>
</dbReference>
<dbReference type="Gene3D" id="3.30.1330.60">
    <property type="entry name" value="OmpA-like domain"/>
    <property type="match status" value="1"/>
</dbReference>